<protein>
    <recommendedName>
        <fullName evidence="1">N-acetyltransferase domain-containing protein</fullName>
    </recommendedName>
</protein>
<comment type="caution">
    <text evidence="2">The sequence shown here is derived from an EMBL/GenBank/DDBJ whole genome shotgun (WGS) entry which is preliminary data.</text>
</comment>
<dbReference type="PROSITE" id="PS51186">
    <property type="entry name" value="GNAT"/>
    <property type="match status" value="1"/>
</dbReference>
<dbReference type="GO" id="GO:0016747">
    <property type="term" value="F:acyltransferase activity, transferring groups other than amino-acyl groups"/>
    <property type="evidence" value="ECO:0007669"/>
    <property type="project" value="InterPro"/>
</dbReference>
<dbReference type="Pfam" id="PF00583">
    <property type="entry name" value="Acetyltransf_1"/>
    <property type="match status" value="1"/>
</dbReference>
<evidence type="ECO:0000259" key="1">
    <source>
        <dbReference type="PROSITE" id="PS51186"/>
    </source>
</evidence>
<dbReference type="InterPro" id="IPR016181">
    <property type="entry name" value="Acyl_CoA_acyltransferase"/>
</dbReference>
<reference evidence="2 3" key="1">
    <citation type="submission" date="2021-03" db="EMBL/GenBank/DDBJ databases">
        <title>Antimicrobial resistance genes in bacteria isolated from Japanese honey, and their potential for conferring macrolide and lincosamide resistance in the American foulbrood pathogen Paenibacillus larvae.</title>
        <authorList>
            <person name="Okamoto M."/>
            <person name="Kumagai M."/>
            <person name="Kanamori H."/>
            <person name="Takamatsu D."/>
        </authorList>
    </citation>
    <scope>NUCLEOTIDE SEQUENCE [LARGE SCALE GENOMIC DNA]</scope>
    <source>
        <strain evidence="2 3">J34TS1</strain>
    </source>
</reference>
<evidence type="ECO:0000313" key="2">
    <source>
        <dbReference type="EMBL" id="GIO48458.1"/>
    </source>
</evidence>
<dbReference type="InterPro" id="IPR000182">
    <property type="entry name" value="GNAT_dom"/>
</dbReference>
<feature type="domain" description="N-acetyltransferase" evidence="1">
    <location>
        <begin position="134"/>
        <end position="261"/>
    </location>
</feature>
<proteinExistence type="predicted"/>
<dbReference type="CDD" id="cd04301">
    <property type="entry name" value="NAT_SF"/>
    <property type="match status" value="1"/>
</dbReference>
<dbReference type="Gene3D" id="3.40.630.30">
    <property type="match status" value="1"/>
</dbReference>
<dbReference type="RefSeq" id="WP_212979118.1">
    <property type="nucleotide sequence ID" value="NZ_AP025343.1"/>
</dbReference>
<evidence type="ECO:0000313" key="3">
    <source>
        <dbReference type="Proteomes" id="UP000682811"/>
    </source>
</evidence>
<sequence length="261" mass="29302">MIRKLTPGELDAILASLDRERHFLYFSYLTSRKQNTVHYGQFTEQGELLGVLAFLTGLPFHAFSVFPAQKSFDFRAVLAFMKEQLDLPVEAIGNFIVHEQDMADLRDQIAFSTPPEKLLLMKHIHHQMLPSADPRVLRLGPADFGQIESMMKKLGTMAFTKEELDHPFFGVAGKEGLIAVGGYHIYSEDYVELGNIGTDAAFRRQGLGKMVCAELTRAGAAVSPNVYLNVFEENEAAIRLYQSIGYENVAHQYIIQFVIPA</sequence>
<accession>A0A919YF11</accession>
<dbReference type="AlphaFoldDB" id="A0A919YF11"/>
<keyword evidence="3" id="KW-1185">Reference proteome</keyword>
<dbReference type="Proteomes" id="UP000682811">
    <property type="component" value="Unassembled WGS sequence"/>
</dbReference>
<gene>
    <name evidence="2" type="ORF">J34TS1_32230</name>
</gene>
<dbReference type="EMBL" id="BORT01000014">
    <property type="protein sequence ID" value="GIO48458.1"/>
    <property type="molecule type" value="Genomic_DNA"/>
</dbReference>
<organism evidence="2 3">
    <name type="scientific">Paenibacillus azoreducens</name>
    <dbReference type="NCBI Taxonomy" id="116718"/>
    <lineage>
        <taxon>Bacteria</taxon>
        <taxon>Bacillati</taxon>
        <taxon>Bacillota</taxon>
        <taxon>Bacilli</taxon>
        <taxon>Bacillales</taxon>
        <taxon>Paenibacillaceae</taxon>
        <taxon>Paenibacillus</taxon>
    </lineage>
</organism>
<dbReference type="SUPFAM" id="SSF55729">
    <property type="entry name" value="Acyl-CoA N-acyltransferases (Nat)"/>
    <property type="match status" value="1"/>
</dbReference>
<name>A0A919YF11_9BACL</name>